<dbReference type="NCBIfam" id="TIGR00099">
    <property type="entry name" value="Cof-subfamily"/>
    <property type="match status" value="1"/>
</dbReference>
<dbReference type="GO" id="GO:0000287">
    <property type="term" value="F:magnesium ion binding"/>
    <property type="evidence" value="ECO:0007669"/>
    <property type="project" value="TreeGrafter"/>
</dbReference>
<proteinExistence type="predicted"/>
<dbReference type="Gene3D" id="3.40.50.1000">
    <property type="entry name" value="HAD superfamily/HAD-like"/>
    <property type="match status" value="1"/>
</dbReference>
<dbReference type="PANTHER" id="PTHR10000:SF23">
    <property type="entry name" value="5-AMINO-6-(5-PHOSPHO-D-RIBITYLAMINO)URACIL PHOSPHATASE YITU"/>
    <property type="match status" value="1"/>
</dbReference>
<dbReference type="Proteomes" id="UP000030647">
    <property type="component" value="Unassembled WGS sequence"/>
</dbReference>
<dbReference type="Gene3D" id="3.30.1240.10">
    <property type="match status" value="1"/>
</dbReference>
<dbReference type="InterPro" id="IPR023214">
    <property type="entry name" value="HAD_sf"/>
</dbReference>
<dbReference type="AlphaFoldDB" id="U4TR52"/>
<evidence type="ECO:0008006" key="3">
    <source>
        <dbReference type="Google" id="ProtNLM"/>
    </source>
</evidence>
<accession>U4TR52</accession>
<reference evidence="2" key="1">
    <citation type="journal article" date="2013" name="Genome Announc.">
        <title>Whole-Genome Sequencing of Lactobacillus shenzhenensis Strain LY-73T.</title>
        <authorList>
            <person name="Lin Z."/>
            <person name="Liu Z."/>
            <person name="Yang R."/>
            <person name="Zou Y."/>
            <person name="Wan D."/>
            <person name="Chen J."/>
            <person name="Guo M."/>
            <person name="Zhao J."/>
            <person name="Fang C."/>
            <person name="Yang R."/>
            <person name="Liu F."/>
        </authorList>
    </citation>
    <scope>NUCLEOTIDE SEQUENCE [LARGE SCALE GENOMIC DNA]</scope>
    <source>
        <strain evidence="2">LY-73</strain>
    </source>
</reference>
<gene>
    <name evidence="1" type="ORF">L248_0383</name>
</gene>
<dbReference type="Pfam" id="PF08282">
    <property type="entry name" value="Hydrolase_3"/>
    <property type="match status" value="1"/>
</dbReference>
<sequence length="299" mass="32631">MLVQLFTKYTKRKRWRMLSRKLITLDLDGTTLNAASEISDRTRTVLQAASAAGHLVTIATGRPYAVSVQYYDALGLTSPMVNFNGALVHIPHQHWAGEYERRLPAEAVREILAMRDQYHIGLTAAEGKNMLFVDTEDPSLMDSLPMSVAETRTLSADTLPVVPTSLMVVIPTQAGVDMAAQIMADFPSVNVNTWGGPADRDMSVLEIIHAGIEKTTGINYLARRYHIAPEDIMAFGDEFNDLDMLQHAGWGVAMANGSAAVKAVADDVTPLTNDEDGLADYLETYLHLDTAALAAQKNA</sequence>
<dbReference type="eggNOG" id="COG0561">
    <property type="taxonomic scope" value="Bacteria"/>
</dbReference>
<name>U4TR52_9LACO</name>
<dbReference type="GO" id="GO:0005829">
    <property type="term" value="C:cytosol"/>
    <property type="evidence" value="ECO:0007669"/>
    <property type="project" value="TreeGrafter"/>
</dbReference>
<organism evidence="1 2">
    <name type="scientific">Schleiferilactobacillus shenzhenensis LY-73</name>
    <dbReference type="NCBI Taxonomy" id="1231336"/>
    <lineage>
        <taxon>Bacteria</taxon>
        <taxon>Bacillati</taxon>
        <taxon>Bacillota</taxon>
        <taxon>Bacilli</taxon>
        <taxon>Lactobacillales</taxon>
        <taxon>Lactobacillaceae</taxon>
        <taxon>Schleiferilactobacillus</taxon>
    </lineage>
</organism>
<dbReference type="SFLD" id="SFLDS00003">
    <property type="entry name" value="Haloacid_Dehalogenase"/>
    <property type="match status" value="1"/>
</dbReference>
<keyword evidence="2" id="KW-1185">Reference proteome</keyword>
<protein>
    <recommendedName>
        <fullName evidence="3">YitU</fullName>
    </recommendedName>
</protein>
<dbReference type="STRING" id="1231336.L248_0383"/>
<dbReference type="SFLD" id="SFLDG01140">
    <property type="entry name" value="C2.B:_Phosphomannomutase_and_P"/>
    <property type="match status" value="1"/>
</dbReference>
<dbReference type="InterPro" id="IPR036412">
    <property type="entry name" value="HAD-like_sf"/>
</dbReference>
<evidence type="ECO:0000313" key="2">
    <source>
        <dbReference type="Proteomes" id="UP000030647"/>
    </source>
</evidence>
<evidence type="ECO:0000313" key="1">
    <source>
        <dbReference type="EMBL" id="ERL66704.1"/>
    </source>
</evidence>
<dbReference type="NCBIfam" id="TIGR01484">
    <property type="entry name" value="HAD-SF-IIB"/>
    <property type="match status" value="1"/>
</dbReference>
<dbReference type="PANTHER" id="PTHR10000">
    <property type="entry name" value="PHOSPHOSERINE PHOSPHATASE"/>
    <property type="match status" value="1"/>
</dbReference>
<dbReference type="InterPro" id="IPR000150">
    <property type="entry name" value="Cof"/>
</dbReference>
<dbReference type="EMBL" id="KI271582">
    <property type="protein sequence ID" value="ERL66704.1"/>
    <property type="molecule type" value="Genomic_DNA"/>
</dbReference>
<dbReference type="CDD" id="cd07516">
    <property type="entry name" value="HAD_Pase"/>
    <property type="match status" value="1"/>
</dbReference>
<dbReference type="GO" id="GO:0016791">
    <property type="term" value="F:phosphatase activity"/>
    <property type="evidence" value="ECO:0007669"/>
    <property type="project" value="TreeGrafter"/>
</dbReference>
<dbReference type="HOGENOM" id="CLU_044146_1_1_9"/>
<dbReference type="SUPFAM" id="SSF56784">
    <property type="entry name" value="HAD-like"/>
    <property type="match status" value="1"/>
</dbReference>
<dbReference type="InterPro" id="IPR006379">
    <property type="entry name" value="HAD-SF_hydro_IIB"/>
</dbReference>